<evidence type="ECO:0000256" key="4">
    <source>
        <dbReference type="ARBA" id="ARBA00023157"/>
    </source>
</evidence>
<dbReference type="InterPro" id="IPR000742">
    <property type="entry name" value="EGF"/>
</dbReference>
<comment type="caution">
    <text evidence="5">Lacks conserved residue(s) required for the propagation of feature annotation.</text>
</comment>
<dbReference type="Pfam" id="PF12947">
    <property type="entry name" value="EGF_3"/>
    <property type="match status" value="1"/>
</dbReference>
<dbReference type="Gene3D" id="2.10.50.10">
    <property type="entry name" value="Tumor Necrosis Factor Receptor, subunit A, domain 2"/>
    <property type="match status" value="1"/>
</dbReference>
<keyword evidence="4" id="KW-1015">Disulfide bond</keyword>
<dbReference type="OrthoDB" id="4062651at2759"/>
<organism evidence="9 10">
    <name type="scientific">Stylophora pistillata</name>
    <name type="common">Smooth cauliflower coral</name>
    <dbReference type="NCBI Taxonomy" id="50429"/>
    <lineage>
        <taxon>Eukaryota</taxon>
        <taxon>Metazoa</taxon>
        <taxon>Cnidaria</taxon>
        <taxon>Anthozoa</taxon>
        <taxon>Hexacorallia</taxon>
        <taxon>Scleractinia</taxon>
        <taxon>Astrocoeniina</taxon>
        <taxon>Pocilloporidae</taxon>
        <taxon>Stylophora</taxon>
    </lineage>
</organism>
<dbReference type="Pfam" id="PF00431">
    <property type="entry name" value="CUB"/>
    <property type="match status" value="1"/>
</dbReference>
<dbReference type="GO" id="GO:0005509">
    <property type="term" value="F:calcium ion binding"/>
    <property type="evidence" value="ECO:0007669"/>
    <property type="project" value="InterPro"/>
</dbReference>
<evidence type="ECO:0000256" key="1">
    <source>
        <dbReference type="ARBA" id="ARBA00022536"/>
    </source>
</evidence>
<keyword evidence="1 5" id="KW-0245">EGF-like domain</keyword>
<dbReference type="GO" id="GO:0005615">
    <property type="term" value="C:extracellular space"/>
    <property type="evidence" value="ECO:0007669"/>
    <property type="project" value="TreeGrafter"/>
</dbReference>
<dbReference type="InterPro" id="IPR035914">
    <property type="entry name" value="Sperma_CUB_dom_sf"/>
</dbReference>
<evidence type="ECO:0000256" key="6">
    <source>
        <dbReference type="SAM" id="SignalP"/>
    </source>
</evidence>
<dbReference type="CDD" id="cd00041">
    <property type="entry name" value="CUB"/>
    <property type="match status" value="1"/>
</dbReference>
<reference evidence="10" key="1">
    <citation type="journal article" date="2017" name="bioRxiv">
        <title>Comparative analysis of the genomes of Stylophora pistillata and Acropora digitifera provides evidence for extensive differences between species of corals.</title>
        <authorList>
            <person name="Voolstra C.R."/>
            <person name="Li Y."/>
            <person name="Liew Y.J."/>
            <person name="Baumgarten S."/>
            <person name="Zoccola D."/>
            <person name="Flot J.-F."/>
            <person name="Tambutte S."/>
            <person name="Allemand D."/>
            <person name="Aranda M."/>
        </authorList>
    </citation>
    <scope>NUCLEOTIDE SEQUENCE [LARGE SCALE GENOMIC DNA]</scope>
</reference>
<keyword evidence="10" id="KW-1185">Reference proteome</keyword>
<evidence type="ECO:0000313" key="9">
    <source>
        <dbReference type="EMBL" id="PFX25516.1"/>
    </source>
</evidence>
<dbReference type="Proteomes" id="UP000225706">
    <property type="component" value="Unassembled WGS sequence"/>
</dbReference>
<dbReference type="PANTHER" id="PTHR24046:SF7">
    <property type="entry name" value="CUB DOMAIN-CONTAINING PROTEIN"/>
    <property type="match status" value="1"/>
</dbReference>
<dbReference type="InterPro" id="IPR011641">
    <property type="entry name" value="Tyr-kin_ephrin_A/B_rcpt-like"/>
</dbReference>
<dbReference type="SMART" id="SM00042">
    <property type="entry name" value="CUB"/>
    <property type="match status" value="1"/>
</dbReference>
<dbReference type="InterPro" id="IPR024731">
    <property type="entry name" value="NELL2-like_EGF"/>
</dbReference>
<dbReference type="EMBL" id="LSMT01000149">
    <property type="protein sequence ID" value="PFX25516.1"/>
    <property type="molecule type" value="Genomic_DNA"/>
</dbReference>
<dbReference type="Gene3D" id="2.60.120.290">
    <property type="entry name" value="Spermadhesin, CUB domain"/>
    <property type="match status" value="1"/>
</dbReference>
<evidence type="ECO:0000256" key="2">
    <source>
        <dbReference type="ARBA" id="ARBA00022729"/>
    </source>
</evidence>
<dbReference type="InterPro" id="IPR001881">
    <property type="entry name" value="EGF-like_Ca-bd_dom"/>
</dbReference>
<sequence>MNSFLFRSRIVVVLLLFHIKVLQGANKLEVELDLQSGRVIPSVHAAKSQVSFIVQPTPASQPDRCDGQAVVRLDFSGPYKKAKIELIYGEEPRLWTASISNVPTSYGFGSSFNYSSNCATAEVFNQQFRVYGNKLPGFRFDSQNGNSLMVAEDEVVEKGANMTIDIANEGITWETRYVNKSFYWDYIKNNRYLFTLSGQKPTFGPPSHGHVYAGFNRVSYGNFHNGSGLCRVRITFKRDLSKDSPCASGNHDCHQFAECYPTKRSFKCICKPGYLGDGRKCKEYDPCSANNGGCQHLCRRNSMGHASCSCNEGFHLHPNKRDCLATEEVRKRIRIKMAEASPCKSKDIKDHIVNKFHTKLLSLDVCNFPCKIYKPFLRCRPKDTDRLVVSVFFDIELHKNVISPSKFCNITCARCQMEDRLQKLIAELRGLTNGYKLNVTLYDKTFTFARNTLRISKEKEEKEKEEKRKEEGDECYKTARRKFKRQARCQPGKYYDIYLRKCMNCSRGSYQPNRSENFCFRCPNNKTTLHTGASDISQCTGTICGGNLTSMSGVITSPNHPDPYPIGIECVWNIRCPEGRGLLLLIPNISLPLTMDCSDHLIMRENASPFSRTTYYACESYDNPVAFISRSKDLYVKFTSKSSNEMAEGFKIFYVTFQEKYRSLVESIVQDGKLYGNSSLRKILQDESLITQILDIMVHPQKFFYLPKNSKNKLPEFYSFVEQKVADKLNLKPYK</sequence>
<evidence type="ECO:0000313" key="10">
    <source>
        <dbReference type="Proteomes" id="UP000225706"/>
    </source>
</evidence>
<dbReference type="PROSITE" id="PS01180">
    <property type="entry name" value="CUB"/>
    <property type="match status" value="1"/>
</dbReference>
<keyword evidence="3" id="KW-0677">Repeat</keyword>
<dbReference type="AlphaFoldDB" id="A0A2B4S804"/>
<feature type="domain" description="EGF-like" evidence="8">
    <location>
        <begin position="242"/>
        <end position="282"/>
    </location>
</feature>
<dbReference type="SMART" id="SM01411">
    <property type="entry name" value="Ephrin_rec_like"/>
    <property type="match status" value="1"/>
</dbReference>
<dbReference type="PROSITE" id="PS01186">
    <property type="entry name" value="EGF_2"/>
    <property type="match status" value="1"/>
</dbReference>
<dbReference type="InterPro" id="IPR000859">
    <property type="entry name" value="CUB_dom"/>
</dbReference>
<dbReference type="Gene3D" id="2.10.25.10">
    <property type="entry name" value="Laminin"/>
    <property type="match status" value="2"/>
</dbReference>
<dbReference type="PANTHER" id="PTHR24046">
    <property type="entry name" value="SIGNAL PEPTIDE, CUB AND EGF-LIKE DOMAIN-CONTAINING"/>
    <property type="match status" value="1"/>
</dbReference>
<name>A0A2B4S804_STYPI</name>
<comment type="caution">
    <text evidence="9">The sequence shown here is derived from an EMBL/GenBank/DDBJ whole genome shotgun (WGS) entry which is preliminary data.</text>
</comment>
<dbReference type="GO" id="GO:0009986">
    <property type="term" value="C:cell surface"/>
    <property type="evidence" value="ECO:0007669"/>
    <property type="project" value="TreeGrafter"/>
</dbReference>
<dbReference type="STRING" id="50429.A0A2B4S804"/>
<dbReference type="CDD" id="cd00053">
    <property type="entry name" value="EGF"/>
    <property type="match status" value="1"/>
</dbReference>
<proteinExistence type="predicted"/>
<feature type="chain" id="PRO_5012880115" evidence="6">
    <location>
        <begin position="25"/>
        <end position="735"/>
    </location>
</feature>
<evidence type="ECO:0000259" key="8">
    <source>
        <dbReference type="PROSITE" id="PS50026"/>
    </source>
</evidence>
<dbReference type="GO" id="GO:0007165">
    <property type="term" value="P:signal transduction"/>
    <property type="evidence" value="ECO:0007669"/>
    <property type="project" value="TreeGrafter"/>
</dbReference>
<feature type="domain" description="CUB" evidence="7">
    <location>
        <begin position="544"/>
        <end position="657"/>
    </location>
</feature>
<gene>
    <name evidence="9" type="primary">Scube3</name>
    <name evidence="9" type="ORF">AWC38_SpisGene9841</name>
</gene>
<dbReference type="SMART" id="SM00179">
    <property type="entry name" value="EGF_CA"/>
    <property type="match status" value="2"/>
</dbReference>
<evidence type="ECO:0000256" key="5">
    <source>
        <dbReference type="PROSITE-ProRule" id="PRU00076"/>
    </source>
</evidence>
<keyword evidence="2 6" id="KW-0732">Signal</keyword>
<dbReference type="SUPFAM" id="SSF49854">
    <property type="entry name" value="Spermadhesin, CUB domain"/>
    <property type="match status" value="1"/>
</dbReference>
<feature type="signal peptide" evidence="6">
    <location>
        <begin position="1"/>
        <end position="24"/>
    </location>
</feature>
<dbReference type="InterPro" id="IPR052071">
    <property type="entry name" value="SCUB_EGF-like_domain"/>
</dbReference>
<evidence type="ECO:0000256" key="3">
    <source>
        <dbReference type="ARBA" id="ARBA00022737"/>
    </source>
</evidence>
<dbReference type="PROSITE" id="PS50026">
    <property type="entry name" value="EGF_3"/>
    <property type="match status" value="1"/>
</dbReference>
<accession>A0A2B4S804</accession>
<dbReference type="Pfam" id="PF14670">
    <property type="entry name" value="FXa_inhibition"/>
    <property type="match status" value="1"/>
</dbReference>
<evidence type="ECO:0000259" key="7">
    <source>
        <dbReference type="PROSITE" id="PS01180"/>
    </source>
</evidence>
<dbReference type="SMART" id="SM00181">
    <property type="entry name" value="EGF"/>
    <property type="match status" value="2"/>
</dbReference>
<protein>
    <submittedName>
        <fullName evidence="9">Signal peptide, CUB and EGF-like domain-containing protein 3</fullName>
    </submittedName>
</protein>
<dbReference type="SUPFAM" id="SSF57196">
    <property type="entry name" value="EGF/Laminin"/>
    <property type="match status" value="2"/>
</dbReference>
<dbReference type="FunFam" id="2.10.25.10:FF:000038">
    <property type="entry name" value="Fibrillin 2"/>
    <property type="match status" value="1"/>
</dbReference>
<dbReference type="Pfam" id="PF07699">
    <property type="entry name" value="Ephrin_rec_like"/>
    <property type="match status" value="1"/>
</dbReference>